<gene>
    <name evidence="2" type="ORF">BCR41DRAFT_373555</name>
</gene>
<keyword evidence="1" id="KW-1133">Transmembrane helix</keyword>
<name>A0A1Y2GDJ7_9FUNG</name>
<accession>A0A1Y2GDJ7</accession>
<protein>
    <submittedName>
        <fullName evidence="2">Uncharacterized protein</fullName>
    </submittedName>
</protein>
<organism evidence="2 3">
    <name type="scientific">Lobosporangium transversale</name>
    <dbReference type="NCBI Taxonomy" id="64571"/>
    <lineage>
        <taxon>Eukaryota</taxon>
        <taxon>Fungi</taxon>
        <taxon>Fungi incertae sedis</taxon>
        <taxon>Mucoromycota</taxon>
        <taxon>Mortierellomycotina</taxon>
        <taxon>Mortierellomycetes</taxon>
        <taxon>Mortierellales</taxon>
        <taxon>Mortierellaceae</taxon>
        <taxon>Lobosporangium</taxon>
    </lineage>
</organism>
<keyword evidence="1" id="KW-0812">Transmembrane</keyword>
<reference evidence="2 3" key="1">
    <citation type="submission" date="2016-07" db="EMBL/GenBank/DDBJ databases">
        <title>Pervasive Adenine N6-methylation of Active Genes in Fungi.</title>
        <authorList>
            <consortium name="DOE Joint Genome Institute"/>
            <person name="Mondo S.J."/>
            <person name="Dannebaum R.O."/>
            <person name="Kuo R.C."/>
            <person name="Labutti K."/>
            <person name="Haridas S."/>
            <person name="Kuo A."/>
            <person name="Salamov A."/>
            <person name="Ahrendt S.R."/>
            <person name="Lipzen A."/>
            <person name="Sullivan W."/>
            <person name="Andreopoulos W.B."/>
            <person name="Clum A."/>
            <person name="Lindquist E."/>
            <person name="Daum C."/>
            <person name="Ramamoorthy G.K."/>
            <person name="Gryganskyi A."/>
            <person name="Culley D."/>
            <person name="Magnuson J.K."/>
            <person name="James T.Y."/>
            <person name="O'Malley M.A."/>
            <person name="Stajich J.E."/>
            <person name="Spatafora J.W."/>
            <person name="Visel A."/>
            <person name="Grigoriev I.V."/>
        </authorList>
    </citation>
    <scope>NUCLEOTIDE SEQUENCE [LARGE SCALE GENOMIC DNA]</scope>
    <source>
        <strain evidence="2 3">NRRL 3116</strain>
    </source>
</reference>
<dbReference type="InParanoid" id="A0A1Y2GDJ7"/>
<keyword evidence="3" id="KW-1185">Reference proteome</keyword>
<evidence type="ECO:0000256" key="1">
    <source>
        <dbReference type="SAM" id="Phobius"/>
    </source>
</evidence>
<dbReference type="EMBL" id="MCFF01000040">
    <property type="protein sequence ID" value="ORZ07799.1"/>
    <property type="molecule type" value="Genomic_DNA"/>
</dbReference>
<feature type="transmembrane region" description="Helical" evidence="1">
    <location>
        <begin position="89"/>
        <end position="109"/>
    </location>
</feature>
<comment type="caution">
    <text evidence="2">The sequence shown here is derived from an EMBL/GenBank/DDBJ whole genome shotgun (WGS) entry which is preliminary data.</text>
</comment>
<dbReference type="RefSeq" id="XP_021878165.1">
    <property type="nucleotide sequence ID" value="XM_022026793.1"/>
</dbReference>
<dbReference type="AlphaFoldDB" id="A0A1Y2GDJ7"/>
<proteinExistence type="predicted"/>
<evidence type="ECO:0000313" key="3">
    <source>
        <dbReference type="Proteomes" id="UP000193648"/>
    </source>
</evidence>
<dbReference type="GeneID" id="33568636"/>
<sequence length="133" mass="15380">MSLGCSIREATLKAKSIHVFYSVVHTYQRMCMGTTFKIFLLVYHSTAVSDYSNRFCAFVERTLKHDQICLYQCSPYSSERPSTCKEKRYRALFFFVLVAYLKILCAQLLTQLHDPSYIVKPCQCDIPIINLGL</sequence>
<keyword evidence="1" id="KW-0472">Membrane</keyword>
<evidence type="ECO:0000313" key="2">
    <source>
        <dbReference type="EMBL" id="ORZ07799.1"/>
    </source>
</evidence>
<dbReference type="Proteomes" id="UP000193648">
    <property type="component" value="Unassembled WGS sequence"/>
</dbReference>